<sequence length="427" mass="46418">MRAGQGVGEGGVDAAGDASQHLVRQPGHRVLLVQHQPRADQRAGAAAHAGDAGHPDVAVGQARVAPGGVDDVVVLAGDAHHRAAVAAQHARGAERGVGRGQAVDAACGRRRAGHADDLGRVAAQHVGLAGRAQRAHRVTPVGGGADPDRIEHHRRAARARRAQRQRHRFNPVGLQRADVEHDGAGQRGHRLDFLACVRHHRRRTGGEQQVRGEVHHHQIGHVVHQRAARPQREHVVPQVLGTQHRGLLVIASKPQIVRCRGDRALDPAQAPPRRRRYHRRMAAARSPAPSPTLAAELLDEHAAMLQMIGAVRVALLRGAIAQAREQLARLGEQQARHIACENDALIARLPAGARWTARVYLAEHDKLERMHAELVALLAPLPPQIDDAALQLRLLDAHTPFKHLLEHHFEREQQGLFVEVGRAAEPR</sequence>
<evidence type="ECO:0000313" key="2">
    <source>
        <dbReference type="EMBL" id="OIQ68543.1"/>
    </source>
</evidence>
<gene>
    <name evidence="2" type="ORF">GALL_498620</name>
</gene>
<feature type="region of interest" description="Disordered" evidence="1">
    <location>
        <begin position="129"/>
        <end position="149"/>
    </location>
</feature>
<evidence type="ECO:0000256" key="1">
    <source>
        <dbReference type="SAM" id="MobiDB-lite"/>
    </source>
</evidence>
<proteinExistence type="predicted"/>
<organism evidence="2">
    <name type="scientific">mine drainage metagenome</name>
    <dbReference type="NCBI Taxonomy" id="410659"/>
    <lineage>
        <taxon>unclassified sequences</taxon>
        <taxon>metagenomes</taxon>
        <taxon>ecological metagenomes</taxon>
    </lineage>
</organism>
<dbReference type="AlphaFoldDB" id="A0A1J5PL82"/>
<evidence type="ECO:0008006" key="3">
    <source>
        <dbReference type="Google" id="ProtNLM"/>
    </source>
</evidence>
<name>A0A1J5PL82_9ZZZZ</name>
<comment type="caution">
    <text evidence="2">The sequence shown here is derived from an EMBL/GenBank/DDBJ whole genome shotgun (WGS) entry which is preliminary data.</text>
</comment>
<reference evidence="2" key="1">
    <citation type="submission" date="2016-10" db="EMBL/GenBank/DDBJ databases">
        <title>Sequence of Gallionella enrichment culture.</title>
        <authorList>
            <person name="Poehlein A."/>
            <person name="Muehling M."/>
            <person name="Daniel R."/>
        </authorList>
    </citation>
    <scope>NUCLEOTIDE SEQUENCE</scope>
</reference>
<accession>A0A1J5PL82</accession>
<dbReference type="EMBL" id="MLJW01005246">
    <property type="protein sequence ID" value="OIQ68543.1"/>
    <property type="molecule type" value="Genomic_DNA"/>
</dbReference>
<protein>
    <recommendedName>
        <fullName evidence="3">Hemerythrin-like domain-containing protein</fullName>
    </recommendedName>
</protein>
<dbReference type="Gene3D" id="1.20.120.520">
    <property type="entry name" value="nmb1532 protein domain like"/>
    <property type="match status" value="1"/>
</dbReference>